<dbReference type="AlphaFoldDB" id="A0A7S9PS72"/>
<feature type="region of interest" description="Disordered" evidence="6">
    <location>
        <begin position="639"/>
        <end position="658"/>
    </location>
</feature>
<dbReference type="CDD" id="cd00067">
    <property type="entry name" value="GAL4"/>
    <property type="match status" value="1"/>
</dbReference>
<dbReference type="GO" id="GO:0000976">
    <property type="term" value="F:transcription cis-regulatory region binding"/>
    <property type="evidence" value="ECO:0007669"/>
    <property type="project" value="TreeGrafter"/>
</dbReference>
<dbReference type="Pfam" id="PF00172">
    <property type="entry name" value="Zn_clus"/>
    <property type="match status" value="1"/>
</dbReference>
<keyword evidence="4" id="KW-0804">Transcription</keyword>
<dbReference type="Proteomes" id="UP000594364">
    <property type="component" value="Chromosome 1"/>
</dbReference>
<evidence type="ECO:0000256" key="5">
    <source>
        <dbReference type="ARBA" id="ARBA00023242"/>
    </source>
</evidence>
<proteinExistence type="predicted"/>
<feature type="region of interest" description="Disordered" evidence="6">
    <location>
        <begin position="100"/>
        <end position="151"/>
    </location>
</feature>
<organism evidence="8 9">
    <name type="scientific">Epichloe festucae (strain Fl1)</name>
    <dbReference type="NCBI Taxonomy" id="877507"/>
    <lineage>
        <taxon>Eukaryota</taxon>
        <taxon>Fungi</taxon>
        <taxon>Dikarya</taxon>
        <taxon>Ascomycota</taxon>
        <taxon>Pezizomycotina</taxon>
        <taxon>Sordariomycetes</taxon>
        <taxon>Hypocreomycetidae</taxon>
        <taxon>Hypocreales</taxon>
        <taxon>Clavicipitaceae</taxon>
        <taxon>Epichloe</taxon>
    </lineage>
</organism>
<feature type="compositionally biased region" description="Acidic residues" evidence="6">
    <location>
        <begin position="120"/>
        <end position="130"/>
    </location>
</feature>
<gene>
    <name evidence="8" type="ORF">C2857_004389</name>
</gene>
<dbReference type="GO" id="GO:0000981">
    <property type="term" value="F:DNA-binding transcription factor activity, RNA polymerase II-specific"/>
    <property type="evidence" value="ECO:0007669"/>
    <property type="project" value="InterPro"/>
</dbReference>
<dbReference type="PROSITE" id="PS50048">
    <property type="entry name" value="ZN2_CY6_FUNGAL_2"/>
    <property type="match status" value="1"/>
</dbReference>
<accession>A0A7S9PS72</accession>
<dbReference type="PANTHER" id="PTHR31845:SF17">
    <property type="entry name" value="ZN(II)2CYS6 TRANSCRIPTION FACTOR (EUROFUNG)"/>
    <property type="match status" value="1"/>
</dbReference>
<dbReference type="SMART" id="SM00066">
    <property type="entry name" value="GAL4"/>
    <property type="match status" value="1"/>
</dbReference>
<keyword evidence="9" id="KW-1185">Reference proteome</keyword>
<sequence length="747" mass="82206">MSETPKPKQAACLVCRRSKIKCDWEPPDGRCKRCVQLGQECIRPNFHAGRQKGIKNKRVGLDKALFQVEQAVKRARCGQHQTAEDDKVLIQMRALMGQIDGSEWSPGQLSNNQDSRDDEASSSEDAEELTDQTSVSEFAQRTEEGLAVDDAENPLQLLARASYFQPSRDDPRSQSASHHACEKGFTSAVNAEAASLEAFFSGAKVNLDVGSDVDPIELGLVTEEEAKSLFSYFHANLAHTRWGLDSRLYTMAYTRSRSAFLCTSILAASALFIPTASALSKRLSNHVIALAHRVMLRRHKSIEIVLAFMVNIPWMFPGNHSTDDEACVYISMATSIAIDLSLHKVLVPTEVLHQGSNLALARGECLDIRTALAMDGYPGLDPCTDKAKLLLRNRERCWISLFVLERGMSLARGRPFVVPVTRLIKDCGDSWYRSAVGDPQDGDLVSMAVLRRDLDGLFSTVRALCDGSQTLVSDGSLIAQSIQSSIERFFDQWQTEWGVSIGIGPQRRLPPYVDILVAHTRLSTYGGVINHPTAPLEVRRFFRTAGLSSALNVMRAAIRGESQLQSMPNNTAIMITFAACFALTLSAYTSGGSTLAPSIRKLIGETAGVLERIGMVTTHRNGLSSLYGKYLRQIVRKAAEQDGPSQSAPPPPHNTTNLQAPELQQLGISIGGHVATADNATKTSNNNSNFLNGQQLLWPEPLQFSAMSDDQITHVLNQPGNEFEPSFGGLSWEDMNNFDWLHWPEFV</sequence>
<comment type="subcellular location">
    <subcellularLocation>
        <location evidence="1">Nucleus</location>
    </subcellularLocation>
</comment>
<evidence type="ECO:0000313" key="8">
    <source>
        <dbReference type="EMBL" id="QPG94065.1"/>
    </source>
</evidence>
<protein>
    <recommendedName>
        <fullName evidence="7">Zn(2)-C6 fungal-type domain-containing protein</fullName>
    </recommendedName>
</protein>
<name>A0A7S9PS72_EPIFF</name>
<keyword evidence="5" id="KW-0539">Nucleus</keyword>
<dbReference type="GO" id="GO:0008270">
    <property type="term" value="F:zinc ion binding"/>
    <property type="evidence" value="ECO:0007669"/>
    <property type="project" value="InterPro"/>
</dbReference>
<keyword evidence="3" id="KW-0238">DNA-binding</keyword>
<evidence type="ECO:0000256" key="3">
    <source>
        <dbReference type="ARBA" id="ARBA00023125"/>
    </source>
</evidence>
<keyword evidence="2" id="KW-0805">Transcription regulation</keyword>
<evidence type="ECO:0000256" key="4">
    <source>
        <dbReference type="ARBA" id="ARBA00023163"/>
    </source>
</evidence>
<dbReference type="PANTHER" id="PTHR31845">
    <property type="entry name" value="FINGER DOMAIN PROTEIN, PUTATIVE-RELATED"/>
    <property type="match status" value="1"/>
</dbReference>
<dbReference type="Gene3D" id="4.10.240.10">
    <property type="entry name" value="Zn(2)-C6 fungal-type DNA-binding domain"/>
    <property type="match status" value="1"/>
</dbReference>
<dbReference type="EMBL" id="CP031385">
    <property type="protein sequence ID" value="QPG94065.1"/>
    <property type="molecule type" value="Genomic_DNA"/>
</dbReference>
<dbReference type="CDD" id="cd12148">
    <property type="entry name" value="fungal_TF_MHR"/>
    <property type="match status" value="1"/>
</dbReference>
<evidence type="ECO:0000256" key="1">
    <source>
        <dbReference type="ARBA" id="ARBA00004123"/>
    </source>
</evidence>
<dbReference type="SUPFAM" id="SSF57701">
    <property type="entry name" value="Zn2/Cys6 DNA-binding domain"/>
    <property type="match status" value="1"/>
</dbReference>
<dbReference type="InterPro" id="IPR051089">
    <property type="entry name" value="prtT"/>
</dbReference>
<dbReference type="GO" id="GO:0005634">
    <property type="term" value="C:nucleus"/>
    <property type="evidence" value="ECO:0007669"/>
    <property type="project" value="UniProtKB-SubCell"/>
</dbReference>
<evidence type="ECO:0000313" key="9">
    <source>
        <dbReference type="Proteomes" id="UP000594364"/>
    </source>
</evidence>
<dbReference type="InterPro" id="IPR001138">
    <property type="entry name" value="Zn2Cys6_DnaBD"/>
</dbReference>
<evidence type="ECO:0000256" key="2">
    <source>
        <dbReference type="ARBA" id="ARBA00023015"/>
    </source>
</evidence>
<dbReference type="InterPro" id="IPR036864">
    <property type="entry name" value="Zn2-C6_fun-type_DNA-bd_sf"/>
</dbReference>
<dbReference type="PROSITE" id="PS00463">
    <property type="entry name" value="ZN2_CY6_FUNGAL_1"/>
    <property type="match status" value="1"/>
</dbReference>
<evidence type="ECO:0000256" key="6">
    <source>
        <dbReference type="SAM" id="MobiDB-lite"/>
    </source>
</evidence>
<dbReference type="OrthoDB" id="3429912at2759"/>
<reference evidence="8 9" key="1">
    <citation type="journal article" date="2018" name="PLoS Genet.">
        <title>Repeat elements organise 3D genome structure and mediate transcription in the filamentous fungus Epichloe festucae.</title>
        <authorList>
            <person name="Winter D.J."/>
            <person name="Ganley A.R.D."/>
            <person name="Young C.A."/>
            <person name="Liachko I."/>
            <person name="Schardl C.L."/>
            <person name="Dupont P.Y."/>
            <person name="Berry D."/>
            <person name="Ram A."/>
            <person name="Scott B."/>
            <person name="Cox M.P."/>
        </authorList>
    </citation>
    <scope>NUCLEOTIDE SEQUENCE [LARGE SCALE GENOMIC DNA]</scope>
    <source>
        <strain evidence="8 9">Fl1</strain>
    </source>
</reference>
<evidence type="ECO:0000259" key="7">
    <source>
        <dbReference type="PROSITE" id="PS50048"/>
    </source>
</evidence>
<feature type="domain" description="Zn(2)-C6 fungal-type" evidence="7">
    <location>
        <begin position="11"/>
        <end position="43"/>
    </location>
</feature>